<evidence type="ECO:0000313" key="2">
    <source>
        <dbReference type="EMBL" id="CDQ22526.1"/>
    </source>
</evidence>
<proteinExistence type="predicted"/>
<feature type="region of interest" description="Disordered" evidence="1">
    <location>
        <begin position="1"/>
        <end position="58"/>
    </location>
</feature>
<dbReference type="Pfam" id="PF14151">
    <property type="entry name" value="YfhD"/>
    <property type="match status" value="1"/>
</dbReference>
<dbReference type="RefSeq" id="WP_071414069.1">
    <property type="nucleotide sequence ID" value="NZ_CCDH010000001.1"/>
</dbReference>
<evidence type="ECO:0000313" key="3">
    <source>
        <dbReference type="Proteomes" id="UP000028868"/>
    </source>
</evidence>
<feature type="compositionally biased region" description="Basic and acidic residues" evidence="1">
    <location>
        <begin position="38"/>
        <end position="52"/>
    </location>
</feature>
<dbReference type="AlphaFoldDB" id="A0A059NXM7"/>
<keyword evidence="3" id="KW-1185">Reference proteome</keyword>
<gene>
    <name evidence="2" type="ORF">BN983_00739</name>
</gene>
<evidence type="ECO:0008006" key="4">
    <source>
        <dbReference type="Google" id="ProtNLM"/>
    </source>
</evidence>
<dbReference type="InterPro" id="IPR025435">
    <property type="entry name" value="YfhD-like"/>
</dbReference>
<protein>
    <recommendedName>
        <fullName evidence="4">YfhD-like protein</fullName>
    </recommendedName>
</protein>
<reference evidence="3" key="1">
    <citation type="submission" date="2014-03" db="EMBL/GenBank/DDBJ databases">
        <authorList>
            <person name="Urmite Genomes U."/>
        </authorList>
    </citation>
    <scope>NUCLEOTIDE SEQUENCE [LARGE SCALE GENOMIC DNA]</scope>
    <source>
        <strain evidence="3">HD-03</strain>
    </source>
</reference>
<accession>A0A059NXM7</accession>
<reference evidence="2 3" key="2">
    <citation type="submission" date="2014-05" db="EMBL/GenBank/DDBJ databases">
        <title>Draft genome sequence of Halobacillus karajensis HK-03.</title>
        <authorList>
            <person name="Khelaifia S."/>
            <person name="Croce O."/>
            <person name="Lagier J.C."/>
            <person name="Raoult D."/>
        </authorList>
    </citation>
    <scope>NUCLEOTIDE SEQUENCE [LARGE SCALE GENOMIC DNA]</scope>
    <source>
        <strain evidence="2 3">HD-03</strain>
    </source>
</reference>
<sequence>MGRDDHRKNKGKQKGKLPQTPKNQKNIDVEFSEELADREDKIAQERAEAADRRAHKRQ</sequence>
<name>A0A059NXM7_9BACI</name>
<dbReference type="Proteomes" id="UP000028868">
    <property type="component" value="Unassembled WGS sequence"/>
</dbReference>
<dbReference type="EMBL" id="CCDI010000001">
    <property type="protein sequence ID" value="CDQ22526.1"/>
    <property type="molecule type" value="Genomic_DNA"/>
</dbReference>
<organism evidence="2 3">
    <name type="scientific">Halobacillus karajensis</name>
    <dbReference type="NCBI Taxonomy" id="195088"/>
    <lineage>
        <taxon>Bacteria</taxon>
        <taxon>Bacillati</taxon>
        <taxon>Bacillota</taxon>
        <taxon>Bacilli</taxon>
        <taxon>Bacillales</taxon>
        <taxon>Bacillaceae</taxon>
        <taxon>Halobacillus</taxon>
    </lineage>
</organism>
<comment type="caution">
    <text evidence="2">The sequence shown here is derived from an EMBL/GenBank/DDBJ whole genome shotgun (WGS) entry which is preliminary data.</text>
</comment>
<evidence type="ECO:0000256" key="1">
    <source>
        <dbReference type="SAM" id="MobiDB-lite"/>
    </source>
</evidence>
<dbReference type="OrthoDB" id="2973490at2"/>